<dbReference type="InterPro" id="IPR006094">
    <property type="entry name" value="Oxid_FAD_bind_N"/>
</dbReference>
<dbReference type="EMBL" id="JBJHZX010000049">
    <property type="protein sequence ID" value="MFL0198168.1"/>
    <property type="molecule type" value="Genomic_DNA"/>
</dbReference>
<dbReference type="Gene3D" id="3.30.43.10">
    <property type="entry name" value="Uridine Diphospho-n-acetylenolpyruvylglucosamine Reductase, domain 2"/>
    <property type="match status" value="1"/>
</dbReference>
<protein>
    <submittedName>
        <fullName evidence="7">FAD-binding oxidoreductase</fullName>
    </submittedName>
</protein>
<evidence type="ECO:0000259" key="6">
    <source>
        <dbReference type="PROSITE" id="PS51387"/>
    </source>
</evidence>
<keyword evidence="4" id="KW-0274">FAD</keyword>
<comment type="cofactor">
    <cofactor evidence="1">
        <name>FAD</name>
        <dbReference type="ChEBI" id="CHEBI:57692"/>
    </cofactor>
</comment>
<comment type="caution">
    <text evidence="7">The sequence shown here is derived from an EMBL/GenBank/DDBJ whole genome shotgun (WGS) entry which is preliminary data.</text>
</comment>
<evidence type="ECO:0000256" key="4">
    <source>
        <dbReference type="ARBA" id="ARBA00022827"/>
    </source>
</evidence>
<evidence type="ECO:0000256" key="5">
    <source>
        <dbReference type="ARBA" id="ARBA00023002"/>
    </source>
</evidence>
<evidence type="ECO:0000313" key="8">
    <source>
        <dbReference type="Proteomes" id="UP001623660"/>
    </source>
</evidence>
<dbReference type="Pfam" id="PF08031">
    <property type="entry name" value="BBE"/>
    <property type="match status" value="1"/>
</dbReference>
<proteinExistence type="inferred from homology"/>
<keyword evidence="5" id="KW-0560">Oxidoreductase</keyword>
<dbReference type="InterPro" id="IPR016169">
    <property type="entry name" value="FAD-bd_PCMH_sub2"/>
</dbReference>
<dbReference type="InterPro" id="IPR016167">
    <property type="entry name" value="FAD-bd_PCMH_sub1"/>
</dbReference>
<evidence type="ECO:0000256" key="2">
    <source>
        <dbReference type="ARBA" id="ARBA00005466"/>
    </source>
</evidence>
<dbReference type="PANTHER" id="PTHR42973">
    <property type="entry name" value="BINDING OXIDOREDUCTASE, PUTATIVE (AFU_ORTHOLOGUE AFUA_1G17690)-RELATED"/>
    <property type="match status" value="1"/>
</dbReference>
<evidence type="ECO:0000313" key="7">
    <source>
        <dbReference type="EMBL" id="MFL0198168.1"/>
    </source>
</evidence>
<dbReference type="Gene3D" id="3.30.465.10">
    <property type="match status" value="1"/>
</dbReference>
<organism evidence="7 8">
    <name type="scientific">Candidatus Clostridium eludens</name>
    <dbReference type="NCBI Taxonomy" id="3381663"/>
    <lineage>
        <taxon>Bacteria</taxon>
        <taxon>Bacillati</taxon>
        <taxon>Bacillota</taxon>
        <taxon>Clostridia</taxon>
        <taxon>Eubacteriales</taxon>
        <taxon>Clostridiaceae</taxon>
        <taxon>Clostridium</taxon>
    </lineage>
</organism>
<dbReference type="SUPFAM" id="SSF56176">
    <property type="entry name" value="FAD-binding/transporter-associated domain-like"/>
    <property type="match status" value="1"/>
</dbReference>
<keyword evidence="3" id="KW-0285">Flavoprotein</keyword>
<feature type="domain" description="FAD-binding PCMH-type" evidence="6">
    <location>
        <begin position="32"/>
        <end position="204"/>
    </location>
</feature>
<dbReference type="Pfam" id="PF01565">
    <property type="entry name" value="FAD_binding_4"/>
    <property type="match status" value="1"/>
</dbReference>
<dbReference type="PROSITE" id="PS51387">
    <property type="entry name" value="FAD_PCMH"/>
    <property type="match status" value="1"/>
</dbReference>
<dbReference type="PROSITE" id="PS00862">
    <property type="entry name" value="OX2_COVAL_FAD"/>
    <property type="match status" value="1"/>
</dbReference>
<comment type="similarity">
    <text evidence="2">Belongs to the oxygen-dependent FAD-linked oxidoreductase family.</text>
</comment>
<evidence type="ECO:0000256" key="1">
    <source>
        <dbReference type="ARBA" id="ARBA00001974"/>
    </source>
</evidence>
<accession>A0ABW8SR62</accession>
<dbReference type="Gene3D" id="3.40.462.20">
    <property type="match status" value="1"/>
</dbReference>
<dbReference type="InterPro" id="IPR012951">
    <property type="entry name" value="BBE"/>
</dbReference>
<dbReference type="PANTHER" id="PTHR42973:SF39">
    <property type="entry name" value="FAD-BINDING PCMH-TYPE DOMAIN-CONTAINING PROTEIN"/>
    <property type="match status" value="1"/>
</dbReference>
<gene>
    <name evidence="7" type="ORF">ACJDU8_21755</name>
</gene>
<dbReference type="InterPro" id="IPR036318">
    <property type="entry name" value="FAD-bd_PCMH-like_sf"/>
</dbReference>
<evidence type="ECO:0000256" key="3">
    <source>
        <dbReference type="ARBA" id="ARBA00022630"/>
    </source>
</evidence>
<dbReference type="RefSeq" id="WP_406794277.1">
    <property type="nucleotide sequence ID" value="NZ_JBJHZX010000049.1"/>
</dbReference>
<dbReference type="Proteomes" id="UP001623660">
    <property type="component" value="Unassembled WGS sequence"/>
</dbReference>
<dbReference type="InterPro" id="IPR016166">
    <property type="entry name" value="FAD-bd_PCMH"/>
</dbReference>
<dbReference type="InterPro" id="IPR050416">
    <property type="entry name" value="FAD-linked_Oxidoreductase"/>
</dbReference>
<keyword evidence="8" id="KW-1185">Reference proteome</keyword>
<reference evidence="7 8" key="1">
    <citation type="submission" date="2024-11" db="EMBL/GenBank/DDBJ databases">
        <authorList>
            <person name="Heng Y.C."/>
            <person name="Lim A.C.H."/>
            <person name="Lee J.K.Y."/>
            <person name="Kittelmann S."/>
        </authorList>
    </citation>
    <scope>NUCLEOTIDE SEQUENCE [LARGE SCALE GENOMIC DNA]</scope>
    <source>
        <strain evidence="7 8">WILCCON 0269</strain>
    </source>
</reference>
<sequence>MKHSKEPELTGRIVLPRNPQYNAARQDFNTFFDKFPLVIVFAQETQDVVNAVKWARYKHVPIRMRSGGHNYEALSVINAGIVIDVSEMNKVKEVERKCNTVTVQTGIRNIALYNALWSERLVVPSGVCATPGIAGVTLGGGHSILSRQWGLTLDNLLELEMVDADGQVIHANANHHSDLFWASRGGGGGNFGICTAFRFRTHHIDTVGFAEITWSLDDLESVLPIWQKYTTPDADERLTPTLTIFSGVQSLLLMQGVFLGSAKELRHLLQPLLRAGSPQNVTIEEIPWIDAATRIADSQPKSPLPFKSVGPYVYNLLPDKGIETIRHFINEPPTSSVSIFFHGLGGAVAKVSSIATAYFQRTALSNMSIFATWDKPEDASLGIHWVEAFRKTMLPFTRYVYVNTQDLSIRDWPHAYYGNNFHRLTQVKAKYDPQNVFIFPQSIPPSSECFEK</sequence>
<name>A0ABW8SR62_9CLOT</name>
<dbReference type="InterPro" id="IPR006093">
    <property type="entry name" value="Oxy_OxRdtase_FAD_BS"/>
</dbReference>